<gene>
    <name evidence="2" type="ORF">CCMP2556_LOCUS5331</name>
</gene>
<sequence>MMQTERWSVPMRSWRPSVVKGPLTRLQRFLHFVPVSTPTWHWEMQRRHWPKPKRPWPSPSRWPVASLRRPLRRRVREPRMEDGGTDTKRHEQSEAVPALALAKAKFWGSQESKDALALLREIGATWGETAMLLSLALQAAKDPAKARSLLEIARQKQRRWQEAFAQLTLSLGALSKGSPGLQAVEDFLQIAQKHGVRIAATDVGYVDSGLRRFEGLSTMEDLQDIHDRLSAASKGGQRSAVAWATLDMANAKLGQGDKLQVPEVEEALAQLEKLGTKEGLAMARLEVSRSRLATGRPVEALKAAKLAAATFQELGDVASAAGAQGAAALAHLELGQLPEAVSLASKAPQDLAERGLRRACAEALRVASRVYLDACELERAMQVGLEAFQCVFQSTCDWVCRCIRVGFASCAEDYATFRIPCLQGTPNTFRPGAHSGDRKTMLGLLDEASQTIECCVGVLQGRVFEVGLKVGPYLHRLLHTYPTLAERLATILENNPAAIQYGMFCSPPSCEEETIGPLALQEVLLKRLARFSDEEAALAIPRGPRAGRRGWSNRSGQPKMEQPQELPEMETEVLVKETEVLEMETEVLVKELVSWDEIGVDFVIAGLGRCGTTSLHQSLVSHPNIAFTSPSEDYKIFAEGQSNRFLPTKQTARALQIRSSQRGQPGLLGLRNPAISLYPLSYYTIFLQERMKMILVLCDPLSRIEKQFMWFHYCHPDVEAAEARKDAIPRVLKSRNDCDPSIHALLSSRHSAWLRSQMIHLHLLELIKLFRHERLFVLHRASLNDRKTYSTLAEWLQAPAFPQTWNQMRRVNFRLGHRTDLCHNQTLQVLLKRRLAPEYAAIQFALRWQSRTFQQLAADRELMLHISRCDKEEELVEGPCGLYDLEEQGCPTW</sequence>
<dbReference type="InterPro" id="IPR027417">
    <property type="entry name" value="P-loop_NTPase"/>
</dbReference>
<feature type="region of interest" description="Disordered" evidence="1">
    <location>
        <begin position="73"/>
        <end position="93"/>
    </location>
</feature>
<proteinExistence type="predicted"/>
<keyword evidence="3" id="KW-1185">Reference proteome</keyword>
<evidence type="ECO:0000313" key="3">
    <source>
        <dbReference type="Proteomes" id="UP001642484"/>
    </source>
</evidence>
<evidence type="ECO:0000313" key="2">
    <source>
        <dbReference type="EMBL" id="CAK8998647.1"/>
    </source>
</evidence>
<dbReference type="Proteomes" id="UP001642484">
    <property type="component" value="Unassembled WGS sequence"/>
</dbReference>
<dbReference type="InterPro" id="IPR011990">
    <property type="entry name" value="TPR-like_helical_dom_sf"/>
</dbReference>
<feature type="region of interest" description="Disordered" evidence="1">
    <location>
        <begin position="546"/>
        <end position="568"/>
    </location>
</feature>
<dbReference type="EMBL" id="CAXAMN010002225">
    <property type="protein sequence ID" value="CAK8998647.1"/>
    <property type="molecule type" value="Genomic_DNA"/>
</dbReference>
<dbReference type="SUPFAM" id="SSF48452">
    <property type="entry name" value="TPR-like"/>
    <property type="match status" value="1"/>
</dbReference>
<dbReference type="Gene3D" id="3.40.50.300">
    <property type="entry name" value="P-loop containing nucleotide triphosphate hydrolases"/>
    <property type="match status" value="1"/>
</dbReference>
<dbReference type="SUPFAM" id="SSF52540">
    <property type="entry name" value="P-loop containing nucleoside triphosphate hydrolases"/>
    <property type="match status" value="1"/>
</dbReference>
<accession>A0ABP0IAR8</accession>
<comment type="caution">
    <text evidence="2">The sequence shown here is derived from an EMBL/GenBank/DDBJ whole genome shotgun (WGS) entry which is preliminary data.</text>
</comment>
<feature type="compositionally biased region" description="Basic and acidic residues" evidence="1">
    <location>
        <begin position="77"/>
        <end position="93"/>
    </location>
</feature>
<dbReference type="Gene3D" id="1.25.40.10">
    <property type="entry name" value="Tetratricopeptide repeat domain"/>
    <property type="match status" value="1"/>
</dbReference>
<protein>
    <recommendedName>
        <fullName evidence="4">Protein-tyrosine sulfotransferase</fullName>
    </recommendedName>
</protein>
<evidence type="ECO:0008006" key="4">
    <source>
        <dbReference type="Google" id="ProtNLM"/>
    </source>
</evidence>
<reference evidence="2 3" key="1">
    <citation type="submission" date="2024-02" db="EMBL/GenBank/DDBJ databases">
        <authorList>
            <person name="Chen Y."/>
            <person name="Shah S."/>
            <person name="Dougan E. K."/>
            <person name="Thang M."/>
            <person name="Chan C."/>
        </authorList>
    </citation>
    <scope>NUCLEOTIDE SEQUENCE [LARGE SCALE GENOMIC DNA]</scope>
</reference>
<organism evidence="2 3">
    <name type="scientific">Durusdinium trenchii</name>
    <dbReference type="NCBI Taxonomy" id="1381693"/>
    <lineage>
        <taxon>Eukaryota</taxon>
        <taxon>Sar</taxon>
        <taxon>Alveolata</taxon>
        <taxon>Dinophyceae</taxon>
        <taxon>Suessiales</taxon>
        <taxon>Symbiodiniaceae</taxon>
        <taxon>Durusdinium</taxon>
    </lineage>
</organism>
<evidence type="ECO:0000256" key="1">
    <source>
        <dbReference type="SAM" id="MobiDB-lite"/>
    </source>
</evidence>
<name>A0ABP0IAR8_9DINO</name>